<dbReference type="AlphaFoldDB" id="A0A9P1G6I8"/>
<dbReference type="EMBL" id="CAMXCT030002584">
    <property type="protein sequence ID" value="CAL4786424.1"/>
    <property type="molecule type" value="Genomic_DNA"/>
</dbReference>
<sequence>MAEDKVLDAVLKVQPPLSANGRELRALQRLWSQPEVAGFLEAARPKALPKLEKPRPPNTLFPDPLSNAAPPAGALSCG</sequence>
<gene>
    <name evidence="2" type="ORF">C1SCF055_LOCUS25355</name>
</gene>
<evidence type="ECO:0000256" key="1">
    <source>
        <dbReference type="SAM" id="MobiDB-lite"/>
    </source>
</evidence>
<protein>
    <submittedName>
        <fullName evidence="2">Uncharacterized protein</fullName>
    </submittedName>
</protein>
<keyword evidence="4" id="KW-1185">Reference proteome</keyword>
<proteinExistence type="predicted"/>
<accession>A0A9P1G6I8</accession>
<dbReference type="EMBL" id="CAMXCT010002584">
    <property type="protein sequence ID" value="CAI3999112.1"/>
    <property type="molecule type" value="Genomic_DNA"/>
</dbReference>
<evidence type="ECO:0000313" key="4">
    <source>
        <dbReference type="Proteomes" id="UP001152797"/>
    </source>
</evidence>
<comment type="caution">
    <text evidence="2">The sequence shown here is derived from an EMBL/GenBank/DDBJ whole genome shotgun (WGS) entry which is preliminary data.</text>
</comment>
<name>A0A9P1G6I8_9DINO</name>
<reference evidence="3 4" key="2">
    <citation type="submission" date="2024-05" db="EMBL/GenBank/DDBJ databases">
        <authorList>
            <person name="Chen Y."/>
            <person name="Shah S."/>
            <person name="Dougan E. K."/>
            <person name="Thang M."/>
            <person name="Chan C."/>
        </authorList>
    </citation>
    <scope>NUCLEOTIDE SEQUENCE [LARGE SCALE GENOMIC DNA]</scope>
</reference>
<reference evidence="2" key="1">
    <citation type="submission" date="2022-10" db="EMBL/GenBank/DDBJ databases">
        <authorList>
            <person name="Chen Y."/>
            <person name="Dougan E. K."/>
            <person name="Chan C."/>
            <person name="Rhodes N."/>
            <person name="Thang M."/>
        </authorList>
    </citation>
    <scope>NUCLEOTIDE SEQUENCE</scope>
</reference>
<evidence type="ECO:0000313" key="2">
    <source>
        <dbReference type="EMBL" id="CAI3999112.1"/>
    </source>
</evidence>
<dbReference type="Proteomes" id="UP001152797">
    <property type="component" value="Unassembled WGS sequence"/>
</dbReference>
<evidence type="ECO:0000313" key="3">
    <source>
        <dbReference type="EMBL" id="CAL4786424.1"/>
    </source>
</evidence>
<feature type="region of interest" description="Disordered" evidence="1">
    <location>
        <begin position="49"/>
        <end position="78"/>
    </location>
</feature>
<organism evidence="2">
    <name type="scientific">Cladocopium goreaui</name>
    <dbReference type="NCBI Taxonomy" id="2562237"/>
    <lineage>
        <taxon>Eukaryota</taxon>
        <taxon>Sar</taxon>
        <taxon>Alveolata</taxon>
        <taxon>Dinophyceae</taxon>
        <taxon>Suessiales</taxon>
        <taxon>Symbiodiniaceae</taxon>
        <taxon>Cladocopium</taxon>
    </lineage>
</organism>
<dbReference type="EMBL" id="CAMXCT020002584">
    <property type="protein sequence ID" value="CAL1152487.1"/>
    <property type="molecule type" value="Genomic_DNA"/>
</dbReference>